<dbReference type="KEGG" id="lcd:clem_14465"/>
<evidence type="ECO:0000313" key="2">
    <source>
        <dbReference type="Proteomes" id="UP000201728"/>
    </source>
</evidence>
<organism evidence="1 2">
    <name type="scientific">Legionella clemsonensis</name>
    <dbReference type="NCBI Taxonomy" id="1867846"/>
    <lineage>
        <taxon>Bacteria</taxon>
        <taxon>Pseudomonadati</taxon>
        <taxon>Pseudomonadota</taxon>
        <taxon>Gammaproteobacteria</taxon>
        <taxon>Legionellales</taxon>
        <taxon>Legionellaceae</taxon>
        <taxon>Legionella</taxon>
    </lineage>
</organism>
<dbReference type="OrthoDB" id="5651204at2"/>
<dbReference type="AlphaFoldDB" id="A0A222P6F8"/>
<dbReference type="RefSeq" id="WP_094092155.1">
    <property type="nucleotide sequence ID" value="NZ_CP016397.1"/>
</dbReference>
<protein>
    <recommendedName>
        <fullName evidence="3">RNA binding protein (Contains ribosomal protein S1 domain)</fullName>
    </recommendedName>
</protein>
<sequence>MIILYIPFSQTQTGNLADAARIWVANHSLYSTEEIQVIHHGEPLNDNLLEKDITVFVLAHGSETDPTIVTNFTDPATATIISTETLAERFNYDFLFIATRLEAIHLYCCGQEKKNALLAKKFEDSLLLLDNGEIKYYGGVIFTPDEKGNHWLISDSGIRQPAIANTHRFFRMAPSDSASIGKDIKSLTLEKYLQDCKIQRRGSAKQHGNSIRKDRVTLNRHLERALQNPSENIDAMDLNVTSRS</sequence>
<accession>A0A222P6F8</accession>
<reference evidence="2" key="1">
    <citation type="submission" date="2016-07" db="EMBL/GenBank/DDBJ databases">
        <authorList>
            <person name="Florea S."/>
            <person name="Webb J.S."/>
            <person name="Jaromczyk J."/>
            <person name="Schardl C.L."/>
        </authorList>
    </citation>
    <scope>NUCLEOTIDE SEQUENCE [LARGE SCALE GENOMIC DNA]</scope>
    <source>
        <strain evidence="2">CDC-D5610</strain>
    </source>
</reference>
<evidence type="ECO:0000313" key="1">
    <source>
        <dbReference type="EMBL" id="ASQ47419.1"/>
    </source>
</evidence>
<dbReference type="EMBL" id="CP016397">
    <property type="protein sequence ID" value="ASQ47419.1"/>
    <property type="molecule type" value="Genomic_DNA"/>
</dbReference>
<dbReference type="Proteomes" id="UP000201728">
    <property type="component" value="Chromosome"/>
</dbReference>
<keyword evidence="2" id="KW-1185">Reference proteome</keyword>
<name>A0A222P6F8_9GAMM</name>
<gene>
    <name evidence="1" type="ORF">clem_14465</name>
</gene>
<proteinExistence type="predicted"/>
<evidence type="ECO:0008006" key="3">
    <source>
        <dbReference type="Google" id="ProtNLM"/>
    </source>
</evidence>